<gene>
    <name evidence="1" type="ORF">CEXT_104651</name>
</gene>
<keyword evidence="2" id="KW-1185">Reference proteome</keyword>
<evidence type="ECO:0000313" key="1">
    <source>
        <dbReference type="EMBL" id="GIY12544.1"/>
    </source>
</evidence>
<comment type="caution">
    <text evidence="1">The sequence shown here is derived from an EMBL/GenBank/DDBJ whole genome shotgun (WGS) entry which is preliminary data.</text>
</comment>
<organism evidence="1 2">
    <name type="scientific">Caerostris extrusa</name>
    <name type="common">Bark spider</name>
    <name type="synonym">Caerostris bankana</name>
    <dbReference type="NCBI Taxonomy" id="172846"/>
    <lineage>
        <taxon>Eukaryota</taxon>
        <taxon>Metazoa</taxon>
        <taxon>Ecdysozoa</taxon>
        <taxon>Arthropoda</taxon>
        <taxon>Chelicerata</taxon>
        <taxon>Arachnida</taxon>
        <taxon>Araneae</taxon>
        <taxon>Araneomorphae</taxon>
        <taxon>Entelegynae</taxon>
        <taxon>Araneoidea</taxon>
        <taxon>Araneidae</taxon>
        <taxon>Caerostris</taxon>
    </lineage>
</organism>
<protein>
    <submittedName>
        <fullName evidence="1">Uncharacterized protein</fullName>
    </submittedName>
</protein>
<dbReference type="AlphaFoldDB" id="A0AAV4QTG1"/>
<dbReference type="EMBL" id="BPLR01006803">
    <property type="protein sequence ID" value="GIY12544.1"/>
    <property type="molecule type" value="Genomic_DNA"/>
</dbReference>
<evidence type="ECO:0000313" key="2">
    <source>
        <dbReference type="Proteomes" id="UP001054945"/>
    </source>
</evidence>
<proteinExistence type="predicted"/>
<reference evidence="1 2" key="1">
    <citation type="submission" date="2021-06" db="EMBL/GenBank/DDBJ databases">
        <title>Caerostris extrusa draft genome.</title>
        <authorList>
            <person name="Kono N."/>
            <person name="Arakawa K."/>
        </authorList>
    </citation>
    <scope>NUCLEOTIDE SEQUENCE [LARGE SCALE GENOMIC DNA]</scope>
</reference>
<dbReference type="Proteomes" id="UP001054945">
    <property type="component" value="Unassembled WGS sequence"/>
</dbReference>
<accession>A0AAV4QTG1</accession>
<name>A0AAV4QTG1_CAEEX</name>
<sequence length="102" mass="11181">MFTAKTQNESKWHKMANQSHFHVCAARKLLPKTPFAFGTGNEGTTLGTTGLHDIREDVYGRDTGTKLLISATFTFTLLENCFRKTPLRSGTGNEGTTLVTTG</sequence>